<proteinExistence type="predicted"/>
<sequence>MEIKVQIRRNTWIERMNQPTLAYVAMSLPDGTQAEQFAAARLWGIAYAVIISIC</sequence>
<reference evidence="1" key="1">
    <citation type="submission" date="2022-04" db="EMBL/GenBank/DDBJ databases">
        <title>Complete genome sequence of a cyanobacterium, Nostoc sp. SO-36, isolated in Antarctica.</title>
        <authorList>
            <person name="Kanesaki Y."/>
            <person name="Effendi D."/>
            <person name="Sakamoto T."/>
            <person name="Ohtani S."/>
            <person name="Awai K."/>
        </authorList>
    </citation>
    <scope>NUCLEOTIDE SEQUENCE</scope>
    <source>
        <strain evidence="1">SO-36</strain>
    </source>
</reference>
<dbReference type="RefSeq" id="WP_251958104.1">
    <property type="nucleotide sequence ID" value="NZ_AP025732.1"/>
</dbReference>
<evidence type="ECO:0000313" key="2">
    <source>
        <dbReference type="Proteomes" id="UP001055453"/>
    </source>
</evidence>
<gene>
    <name evidence="1" type="ORF">ANSO36C_03360</name>
</gene>
<dbReference type="Proteomes" id="UP001055453">
    <property type="component" value="Chromosome"/>
</dbReference>
<evidence type="ECO:0000313" key="1">
    <source>
        <dbReference type="EMBL" id="BDI14534.1"/>
    </source>
</evidence>
<keyword evidence="2" id="KW-1185">Reference proteome</keyword>
<accession>A0ABM7YV70</accession>
<dbReference type="EMBL" id="AP025732">
    <property type="protein sequence ID" value="BDI14534.1"/>
    <property type="molecule type" value="Genomic_DNA"/>
</dbReference>
<name>A0ABM7YV70_NOSCO</name>
<organism evidence="1 2">
    <name type="scientific">Nostoc cf. commune SO-36</name>
    <dbReference type="NCBI Taxonomy" id="449208"/>
    <lineage>
        <taxon>Bacteria</taxon>
        <taxon>Bacillati</taxon>
        <taxon>Cyanobacteriota</taxon>
        <taxon>Cyanophyceae</taxon>
        <taxon>Nostocales</taxon>
        <taxon>Nostocaceae</taxon>
        <taxon>Nostoc</taxon>
    </lineage>
</organism>
<protein>
    <submittedName>
        <fullName evidence="1">Uncharacterized protein</fullName>
    </submittedName>
</protein>